<dbReference type="Gene3D" id="3.60.40.10">
    <property type="entry name" value="PPM-type phosphatase domain"/>
    <property type="match status" value="1"/>
</dbReference>
<evidence type="ECO:0000313" key="5">
    <source>
        <dbReference type="Proteomes" id="UP000270471"/>
    </source>
</evidence>
<dbReference type="GO" id="GO:0016791">
    <property type="term" value="F:phosphatase activity"/>
    <property type="evidence" value="ECO:0007669"/>
    <property type="project" value="TreeGrafter"/>
</dbReference>
<evidence type="ECO:0000313" key="4">
    <source>
        <dbReference type="EMBL" id="RMB85251.1"/>
    </source>
</evidence>
<dbReference type="RefSeq" id="WP_121889691.1">
    <property type="nucleotide sequence ID" value="NZ_PENI01000007.1"/>
</dbReference>
<dbReference type="Pfam" id="PF07228">
    <property type="entry name" value="SpoIIE"/>
    <property type="match status" value="1"/>
</dbReference>
<dbReference type="PANTHER" id="PTHR43156:SF2">
    <property type="entry name" value="STAGE II SPORULATION PROTEIN E"/>
    <property type="match status" value="1"/>
</dbReference>
<dbReference type="SMART" id="SM00331">
    <property type="entry name" value="PP2C_SIG"/>
    <property type="match status" value="1"/>
</dbReference>
<dbReference type="InterPro" id="IPR052016">
    <property type="entry name" value="Bact_Sigma-Reg"/>
</dbReference>
<keyword evidence="2" id="KW-0472">Membrane</keyword>
<reference evidence="4 5" key="1">
    <citation type="submission" date="2017-11" db="EMBL/GenBank/DDBJ databases">
        <title>Draft genome of actinobacteria isolated from guarana (Paullinia cupana (Mart.) Ducke.</title>
        <authorList>
            <person name="Siqueira K.A."/>
            <person name="Liotti R.G."/>
            <person name="Mendes T.A.O."/>
            <person name="Soares M.A."/>
        </authorList>
    </citation>
    <scope>NUCLEOTIDE SEQUENCE [LARGE SCALE GENOMIC DNA]</scope>
    <source>
        <strain evidence="4 5">193</strain>
    </source>
</reference>
<dbReference type="InterPro" id="IPR001932">
    <property type="entry name" value="PPM-type_phosphatase-like_dom"/>
</dbReference>
<dbReference type="OrthoDB" id="311904at2"/>
<feature type="transmembrane region" description="Helical" evidence="2">
    <location>
        <begin position="96"/>
        <end position="118"/>
    </location>
</feature>
<proteinExistence type="predicted"/>
<dbReference type="AlphaFoldDB" id="A0A3M0I6R8"/>
<keyword evidence="1" id="KW-0378">Hydrolase</keyword>
<comment type="caution">
    <text evidence="4">The sequence shown here is derived from an EMBL/GenBank/DDBJ whole genome shotgun (WGS) entry which is preliminary data.</text>
</comment>
<evidence type="ECO:0000256" key="1">
    <source>
        <dbReference type="ARBA" id="ARBA00022801"/>
    </source>
</evidence>
<accession>A0A3M0I6R8</accession>
<dbReference type="PANTHER" id="PTHR43156">
    <property type="entry name" value="STAGE II SPORULATION PROTEIN E-RELATED"/>
    <property type="match status" value="1"/>
</dbReference>
<gene>
    <name evidence="4" type="ORF">CTZ28_13945</name>
</gene>
<evidence type="ECO:0000259" key="3">
    <source>
        <dbReference type="SMART" id="SM00331"/>
    </source>
</evidence>
<name>A0A3M0I6R8_9ACTN</name>
<protein>
    <submittedName>
        <fullName evidence="4">Phosphatase</fullName>
    </submittedName>
</protein>
<feature type="domain" description="PPM-type phosphatase" evidence="3">
    <location>
        <begin position="149"/>
        <end position="372"/>
    </location>
</feature>
<organism evidence="4 5">
    <name type="scientific">Streptomyces shenzhenensis</name>
    <dbReference type="NCBI Taxonomy" id="943815"/>
    <lineage>
        <taxon>Bacteria</taxon>
        <taxon>Bacillati</taxon>
        <taxon>Actinomycetota</taxon>
        <taxon>Actinomycetes</taxon>
        <taxon>Kitasatosporales</taxon>
        <taxon>Streptomycetaceae</taxon>
        <taxon>Streptomyces</taxon>
    </lineage>
</organism>
<feature type="transmembrane region" description="Helical" evidence="2">
    <location>
        <begin position="23"/>
        <end position="44"/>
    </location>
</feature>
<keyword evidence="2" id="KW-0812">Transmembrane</keyword>
<dbReference type="SUPFAM" id="SSF81606">
    <property type="entry name" value="PP2C-like"/>
    <property type="match status" value="1"/>
</dbReference>
<keyword evidence="5" id="KW-1185">Reference proteome</keyword>
<keyword evidence="2" id="KW-1133">Transmembrane helix</keyword>
<dbReference type="Proteomes" id="UP000270471">
    <property type="component" value="Unassembled WGS sequence"/>
</dbReference>
<feature type="transmembrane region" description="Helical" evidence="2">
    <location>
        <begin position="51"/>
        <end position="84"/>
    </location>
</feature>
<dbReference type="FunFam" id="3.60.40.10:FF:000058">
    <property type="entry name" value="Stage II sporulation protein E"/>
    <property type="match status" value="1"/>
</dbReference>
<dbReference type="EMBL" id="PENI01000007">
    <property type="protein sequence ID" value="RMB85251.1"/>
    <property type="molecule type" value="Genomic_DNA"/>
</dbReference>
<evidence type="ECO:0000256" key="2">
    <source>
        <dbReference type="SAM" id="Phobius"/>
    </source>
</evidence>
<dbReference type="InterPro" id="IPR036457">
    <property type="entry name" value="PPM-type-like_dom_sf"/>
</dbReference>
<sequence>MSAGTVGNTVNGVPRPRNRTAVASWWLIGPALAIVAIPVADAFLAPDIHIAHLLVVACAVTAIGAGPVATAVICGLALLALVVAGLERQTLTTESVLVELAALAVLCALLVVVSRLRVRRERELLRVRSVSEAAQRVVLRPLPKRAGPVSLASAYRSAEADTRVGGDLYAAARRVGSTRLLIGDVRGKGLASISDTAIVLGAFRAAAHRTTSLPELVTYMEDAVSWGLAEFSEAEEDISERFVTAVIAEIPDDEPVVRLISCGHPPPVLLRRSTAWALTVPEPAPPLGLGDMSTAAYLPATYPFEHGDRLVLYTDGVSEARDERGIFYPLCTRLTAWADEAPGPLVRRIAADLREHVNGRLDDDMALIVARRETTRL</sequence>